<evidence type="ECO:0000313" key="2">
    <source>
        <dbReference type="EMBL" id="BES90253.1"/>
    </source>
</evidence>
<dbReference type="Proteomes" id="UP001307889">
    <property type="component" value="Chromosome 2"/>
</dbReference>
<protein>
    <submittedName>
        <fullName evidence="2">Uncharacterized protein</fullName>
    </submittedName>
</protein>
<feature type="region of interest" description="Disordered" evidence="1">
    <location>
        <begin position="39"/>
        <end position="102"/>
    </location>
</feature>
<dbReference type="EMBL" id="AP028910">
    <property type="protein sequence ID" value="BES90253.1"/>
    <property type="molecule type" value="Genomic_DNA"/>
</dbReference>
<accession>A0ABN7AD73</accession>
<organism evidence="2 3">
    <name type="scientific">Nesidiocoris tenuis</name>
    <dbReference type="NCBI Taxonomy" id="355587"/>
    <lineage>
        <taxon>Eukaryota</taxon>
        <taxon>Metazoa</taxon>
        <taxon>Ecdysozoa</taxon>
        <taxon>Arthropoda</taxon>
        <taxon>Hexapoda</taxon>
        <taxon>Insecta</taxon>
        <taxon>Pterygota</taxon>
        <taxon>Neoptera</taxon>
        <taxon>Paraneoptera</taxon>
        <taxon>Hemiptera</taxon>
        <taxon>Heteroptera</taxon>
        <taxon>Panheteroptera</taxon>
        <taxon>Cimicomorpha</taxon>
        <taxon>Miridae</taxon>
        <taxon>Dicyphina</taxon>
        <taxon>Nesidiocoris</taxon>
    </lineage>
</organism>
<sequence>MREQKVGEDTVAKEYKDGGCWVRSCVGRVLPRFSGGRIFRIPPTNQSGPTNPAHAQSLLSSSPDPHPRPATGNPPRALCSSRTASIRPLPPGHSIFYPDLTK</sequence>
<feature type="compositionally biased region" description="Polar residues" evidence="1">
    <location>
        <begin position="43"/>
        <end position="63"/>
    </location>
</feature>
<evidence type="ECO:0000313" key="3">
    <source>
        <dbReference type="Proteomes" id="UP001307889"/>
    </source>
</evidence>
<reference evidence="2 3" key="1">
    <citation type="submission" date="2023-09" db="EMBL/GenBank/DDBJ databases">
        <title>Nesidiocoris tenuis whole genome shotgun sequence.</title>
        <authorList>
            <person name="Shibata T."/>
            <person name="Shimoda M."/>
            <person name="Kobayashi T."/>
            <person name="Uehara T."/>
        </authorList>
    </citation>
    <scope>NUCLEOTIDE SEQUENCE [LARGE SCALE GENOMIC DNA]</scope>
    <source>
        <strain evidence="2 3">Japan</strain>
    </source>
</reference>
<gene>
    <name evidence="2" type="ORF">NTJ_03061</name>
</gene>
<keyword evidence="3" id="KW-1185">Reference proteome</keyword>
<evidence type="ECO:0000256" key="1">
    <source>
        <dbReference type="SAM" id="MobiDB-lite"/>
    </source>
</evidence>
<name>A0ABN7AD73_9HEMI</name>
<proteinExistence type="predicted"/>